<dbReference type="PANTHER" id="PTHR30272">
    <property type="entry name" value="3-HYDROXYACYL-[ACYL-CARRIER-PROTEIN] DEHYDRATASE"/>
    <property type="match status" value="1"/>
</dbReference>
<accession>A0A1W6N304</accession>
<keyword evidence="3 9" id="KW-0963">Cytoplasm</keyword>
<protein>
    <recommendedName>
        <fullName evidence="9">3-hydroxyacyl-[acyl-carrier-protein] dehydratase FabZ</fullName>
        <ecNumber evidence="9">4.2.1.59</ecNumber>
    </recommendedName>
    <alternativeName>
        <fullName evidence="9">(3R)-hydroxymyristoyl-[acyl-carrier-protein] dehydratase</fullName>
        <shortName evidence="9">(3R)-hydroxymyristoyl-ACP dehydrase</shortName>
    </alternativeName>
    <alternativeName>
        <fullName evidence="9">Beta-hydroxyacyl-ACP dehydratase</fullName>
    </alternativeName>
</protein>
<gene>
    <name evidence="9" type="primary">fabZ</name>
    <name evidence="10" type="ORF">GQ61_01315</name>
</gene>
<comment type="catalytic activity">
    <reaction evidence="9">
        <text>a (3R)-hydroxyacyl-[ACP] = a (2E)-enoyl-[ACP] + H2O</text>
        <dbReference type="Rhea" id="RHEA:13097"/>
        <dbReference type="Rhea" id="RHEA-COMP:9925"/>
        <dbReference type="Rhea" id="RHEA-COMP:9945"/>
        <dbReference type="ChEBI" id="CHEBI:15377"/>
        <dbReference type="ChEBI" id="CHEBI:78784"/>
        <dbReference type="ChEBI" id="CHEBI:78827"/>
        <dbReference type="EC" id="4.2.1.59"/>
    </reaction>
</comment>
<sequence>MTMTATNLNYESLDIEQIKKLIPHRYPMLMVDRIEKIQSDESAVGIKGVTVNEPFFQGHFPNYPVMPGVLIVEAMAQTAGVIVSKFLKSEDKEKLVYFMSIDEARFRKPVLPGHVLELHVTKIQNRRNVWKYKGEAKVDGVLHAEAIFTAMISVSEAK</sequence>
<dbReference type="CDD" id="cd01288">
    <property type="entry name" value="FabZ"/>
    <property type="match status" value="1"/>
</dbReference>
<evidence type="ECO:0000256" key="7">
    <source>
        <dbReference type="ARBA" id="ARBA00023239"/>
    </source>
</evidence>
<evidence type="ECO:0000256" key="4">
    <source>
        <dbReference type="ARBA" id="ARBA00022516"/>
    </source>
</evidence>
<keyword evidence="6 9" id="KW-0443">Lipid metabolism</keyword>
<evidence type="ECO:0000256" key="1">
    <source>
        <dbReference type="ARBA" id="ARBA00004496"/>
    </source>
</evidence>
<evidence type="ECO:0000256" key="2">
    <source>
        <dbReference type="ARBA" id="ARBA00009174"/>
    </source>
</evidence>
<dbReference type="AlphaFoldDB" id="A0A1W6N304"/>
<keyword evidence="5 9" id="KW-0441">Lipid A biosynthesis</keyword>
<evidence type="ECO:0000256" key="8">
    <source>
        <dbReference type="ARBA" id="ARBA00025049"/>
    </source>
</evidence>
<dbReference type="STRING" id="1414854.GQ61_01315"/>
<evidence type="ECO:0000313" key="10">
    <source>
        <dbReference type="EMBL" id="ARN84202.1"/>
    </source>
</evidence>
<dbReference type="NCBIfam" id="NF000582">
    <property type="entry name" value="PRK00006.1"/>
    <property type="match status" value="1"/>
</dbReference>
<dbReference type="HAMAP" id="MF_00406">
    <property type="entry name" value="FabZ"/>
    <property type="match status" value="1"/>
</dbReference>
<evidence type="ECO:0000313" key="11">
    <source>
        <dbReference type="Proteomes" id="UP000237351"/>
    </source>
</evidence>
<dbReference type="GO" id="GO:0019171">
    <property type="term" value="F:(3R)-hydroxyacyl-[acyl-carrier-protein] dehydratase activity"/>
    <property type="evidence" value="ECO:0007669"/>
    <property type="project" value="UniProtKB-EC"/>
</dbReference>
<dbReference type="Proteomes" id="UP000237351">
    <property type="component" value="Chromosome"/>
</dbReference>
<evidence type="ECO:0000256" key="5">
    <source>
        <dbReference type="ARBA" id="ARBA00022556"/>
    </source>
</evidence>
<comment type="similarity">
    <text evidence="2 9">Belongs to the thioester dehydratase family. FabZ subfamily.</text>
</comment>
<dbReference type="Pfam" id="PF07977">
    <property type="entry name" value="FabA"/>
    <property type="match status" value="1"/>
</dbReference>
<dbReference type="GO" id="GO:0005737">
    <property type="term" value="C:cytoplasm"/>
    <property type="evidence" value="ECO:0007669"/>
    <property type="project" value="UniProtKB-SubCell"/>
</dbReference>
<dbReference type="KEGG" id="naf:GQ61_01315"/>
<proteinExistence type="inferred from homology"/>
<keyword evidence="7 9" id="KW-0456">Lyase</keyword>
<dbReference type="Gene3D" id="3.10.129.10">
    <property type="entry name" value="Hotdog Thioesterase"/>
    <property type="match status" value="1"/>
</dbReference>
<evidence type="ECO:0000256" key="6">
    <source>
        <dbReference type="ARBA" id="ARBA00023098"/>
    </source>
</evidence>
<name>A0A1W6N304_9PROT</name>
<dbReference type="EC" id="4.2.1.59" evidence="9"/>
<evidence type="ECO:0000256" key="3">
    <source>
        <dbReference type="ARBA" id="ARBA00022490"/>
    </source>
</evidence>
<dbReference type="PANTHER" id="PTHR30272:SF1">
    <property type="entry name" value="3-HYDROXYACYL-[ACYL-CARRIER-PROTEIN] DEHYDRATASE"/>
    <property type="match status" value="1"/>
</dbReference>
<keyword evidence="4 9" id="KW-0444">Lipid biosynthesis</keyword>
<dbReference type="InterPro" id="IPR013114">
    <property type="entry name" value="FabA_FabZ"/>
</dbReference>
<dbReference type="InterPro" id="IPR029069">
    <property type="entry name" value="HotDog_dom_sf"/>
</dbReference>
<dbReference type="InterPro" id="IPR010084">
    <property type="entry name" value="FabZ"/>
</dbReference>
<reference evidence="10 11" key="1">
    <citation type="submission" date="2014-06" db="EMBL/GenBank/DDBJ databases">
        <title>The genome of the endonuclear symbiont Nucleicultrix amoebiphila.</title>
        <authorList>
            <person name="Schulz F."/>
            <person name="Horn M."/>
        </authorList>
    </citation>
    <scope>NUCLEOTIDE SEQUENCE [LARGE SCALE GENOMIC DNA]</scope>
    <source>
        <strain evidence="10 11">FS5</strain>
    </source>
</reference>
<comment type="subcellular location">
    <subcellularLocation>
        <location evidence="1 9">Cytoplasm</location>
    </subcellularLocation>
</comment>
<evidence type="ECO:0000256" key="9">
    <source>
        <dbReference type="HAMAP-Rule" id="MF_00406"/>
    </source>
</evidence>
<dbReference type="OrthoDB" id="9772788at2"/>
<dbReference type="GO" id="GO:0016020">
    <property type="term" value="C:membrane"/>
    <property type="evidence" value="ECO:0007669"/>
    <property type="project" value="GOC"/>
</dbReference>
<organism evidence="10 11">
    <name type="scientific">Candidatus Nucleicultrix amoebiphila FS5</name>
    <dbReference type="NCBI Taxonomy" id="1414854"/>
    <lineage>
        <taxon>Bacteria</taxon>
        <taxon>Pseudomonadati</taxon>
        <taxon>Pseudomonadota</taxon>
        <taxon>Alphaproteobacteria</taxon>
        <taxon>Holosporales</taxon>
        <taxon>Candidatus Nucleicultricaceae</taxon>
        <taxon>Candidatus Nucleicultrix</taxon>
    </lineage>
</organism>
<dbReference type="FunFam" id="3.10.129.10:FF:000001">
    <property type="entry name" value="3-hydroxyacyl-[acyl-carrier-protein] dehydratase FabZ"/>
    <property type="match status" value="1"/>
</dbReference>
<dbReference type="GO" id="GO:0006633">
    <property type="term" value="P:fatty acid biosynthetic process"/>
    <property type="evidence" value="ECO:0007669"/>
    <property type="project" value="UniProtKB-UniRule"/>
</dbReference>
<keyword evidence="11" id="KW-1185">Reference proteome</keyword>
<dbReference type="EMBL" id="CP008743">
    <property type="protein sequence ID" value="ARN84202.1"/>
    <property type="molecule type" value="Genomic_DNA"/>
</dbReference>
<dbReference type="NCBIfam" id="TIGR01750">
    <property type="entry name" value="fabZ"/>
    <property type="match status" value="1"/>
</dbReference>
<dbReference type="GO" id="GO:0009245">
    <property type="term" value="P:lipid A biosynthetic process"/>
    <property type="evidence" value="ECO:0007669"/>
    <property type="project" value="UniProtKB-UniRule"/>
</dbReference>
<comment type="function">
    <text evidence="8 9">Involved in unsaturated fatty acids biosynthesis. Catalyzes the dehydration of short chain beta-hydroxyacyl-ACPs and long chain saturated and unsaturated beta-hydroxyacyl-ACPs.</text>
</comment>
<dbReference type="SUPFAM" id="SSF54637">
    <property type="entry name" value="Thioesterase/thiol ester dehydrase-isomerase"/>
    <property type="match status" value="1"/>
</dbReference>
<feature type="active site" evidence="9">
    <location>
        <position position="59"/>
    </location>
</feature>